<sequence>MFLFIREACESKSRSDLVLTPLFSLLISPLPEQQTVKVVIYSPTFTITYLQRTFIQIPDILNINHPKCQQMYQKHQPWPNYPPYRSLESLTIKKMSINKLKFFVSIYEIAHPAQIQLFLDVF</sequence>
<accession>A0A5J4TI89</accession>
<evidence type="ECO:0000313" key="1">
    <source>
        <dbReference type="EMBL" id="KAA6357460.1"/>
    </source>
</evidence>
<reference evidence="1 2" key="1">
    <citation type="submission" date="2019-03" db="EMBL/GenBank/DDBJ databases">
        <title>Single cell metagenomics reveals metabolic interactions within the superorganism composed of flagellate Streblomastix strix and complex community of Bacteroidetes bacteria on its surface.</title>
        <authorList>
            <person name="Treitli S.C."/>
            <person name="Kolisko M."/>
            <person name="Husnik F."/>
            <person name="Keeling P."/>
            <person name="Hampl V."/>
        </authorList>
    </citation>
    <scope>NUCLEOTIDE SEQUENCE [LARGE SCALE GENOMIC DNA]</scope>
    <source>
        <strain evidence="1">ST1C</strain>
    </source>
</reference>
<gene>
    <name evidence="1" type="ORF">EZS28_047013</name>
</gene>
<comment type="caution">
    <text evidence="1">The sequence shown here is derived from an EMBL/GenBank/DDBJ whole genome shotgun (WGS) entry which is preliminary data.</text>
</comment>
<dbReference type="AlphaFoldDB" id="A0A5J4TI89"/>
<proteinExistence type="predicted"/>
<organism evidence="1 2">
    <name type="scientific">Streblomastix strix</name>
    <dbReference type="NCBI Taxonomy" id="222440"/>
    <lineage>
        <taxon>Eukaryota</taxon>
        <taxon>Metamonada</taxon>
        <taxon>Preaxostyla</taxon>
        <taxon>Oxymonadida</taxon>
        <taxon>Streblomastigidae</taxon>
        <taxon>Streblomastix</taxon>
    </lineage>
</organism>
<name>A0A5J4TI89_9EUKA</name>
<protein>
    <submittedName>
        <fullName evidence="1">Uncharacterized protein</fullName>
    </submittedName>
</protein>
<evidence type="ECO:0000313" key="2">
    <source>
        <dbReference type="Proteomes" id="UP000324800"/>
    </source>
</evidence>
<dbReference type="EMBL" id="SNRW01031373">
    <property type="protein sequence ID" value="KAA6357460.1"/>
    <property type="molecule type" value="Genomic_DNA"/>
</dbReference>
<dbReference type="Proteomes" id="UP000324800">
    <property type="component" value="Unassembled WGS sequence"/>
</dbReference>